<keyword evidence="3" id="KW-0472">Membrane</keyword>
<proteinExistence type="inferred from homology"/>
<protein>
    <submittedName>
        <fullName evidence="7">Hemolysin secretion protein D</fullName>
    </submittedName>
</protein>
<dbReference type="InterPro" id="IPR058625">
    <property type="entry name" value="MdtA-like_BSH"/>
</dbReference>
<evidence type="ECO:0000256" key="1">
    <source>
        <dbReference type="ARBA" id="ARBA00009477"/>
    </source>
</evidence>
<dbReference type="InterPro" id="IPR058624">
    <property type="entry name" value="MdtA-like_HH"/>
</dbReference>
<organism evidence="7 8">
    <name type="scientific">Sinisalibacter lacisalsi</name>
    <dbReference type="NCBI Taxonomy" id="1526570"/>
    <lineage>
        <taxon>Bacteria</taxon>
        <taxon>Pseudomonadati</taxon>
        <taxon>Pseudomonadota</taxon>
        <taxon>Alphaproteobacteria</taxon>
        <taxon>Rhodobacterales</taxon>
        <taxon>Roseobacteraceae</taxon>
        <taxon>Sinisalibacter</taxon>
    </lineage>
</organism>
<feature type="coiled-coil region" evidence="2">
    <location>
        <begin position="186"/>
        <end position="217"/>
    </location>
</feature>
<name>A0ABQ1QNL1_9RHOB</name>
<evidence type="ECO:0000313" key="7">
    <source>
        <dbReference type="EMBL" id="GGD37063.1"/>
    </source>
</evidence>
<dbReference type="Pfam" id="PF25917">
    <property type="entry name" value="BSH_RND"/>
    <property type="match status" value="1"/>
</dbReference>
<evidence type="ECO:0000256" key="3">
    <source>
        <dbReference type="SAM" id="Phobius"/>
    </source>
</evidence>
<reference evidence="8" key="1">
    <citation type="journal article" date="2019" name="Int. J. Syst. Evol. Microbiol.">
        <title>The Global Catalogue of Microorganisms (GCM) 10K type strain sequencing project: providing services to taxonomists for standard genome sequencing and annotation.</title>
        <authorList>
            <consortium name="The Broad Institute Genomics Platform"/>
            <consortium name="The Broad Institute Genome Sequencing Center for Infectious Disease"/>
            <person name="Wu L."/>
            <person name="Ma J."/>
        </authorList>
    </citation>
    <scope>NUCLEOTIDE SEQUENCE [LARGE SCALE GENOMIC DNA]</scope>
    <source>
        <strain evidence="8">CGMCC 1.12922</strain>
    </source>
</reference>
<evidence type="ECO:0000259" key="4">
    <source>
        <dbReference type="Pfam" id="PF25876"/>
    </source>
</evidence>
<evidence type="ECO:0000259" key="6">
    <source>
        <dbReference type="Pfam" id="PF25954"/>
    </source>
</evidence>
<keyword evidence="2" id="KW-0175">Coiled coil</keyword>
<dbReference type="Pfam" id="PF25954">
    <property type="entry name" value="Beta-barrel_RND_2"/>
    <property type="match status" value="1"/>
</dbReference>
<feature type="domain" description="Multidrug resistance protein MdtA-like alpha-helical hairpin" evidence="4">
    <location>
        <begin position="141"/>
        <end position="206"/>
    </location>
</feature>
<sequence length="432" mass="45389">MGGQTDRASRQAEVNDVNTAKPDIKATLARAGRPRKGLRRMFYALVALGLVAALWWWAAAPNAGAPFTYTTAPVTRGDLTVTVTATGSIEPTNLVEISSELSGTLTAVHVDYNDHVTAGQVLASLDTTKLEAQLAVQRASLAAADAQLVSAEASLAEAREAFTRAQGLDERGLVSTTQLTTARTTLERAEAARDVAAANVDLARANAEAQEAELEKACICSPIDGVVLDVAVKTGQIVAATMSAPELFTIAQDLSRMQLHVDVAEADIGLVEIGNPATFSVEAWNEREFPAEITQVRYSSEVTDGLVTYKVILTVENPDLILRPGMTAVAEIVVAEVPDALVVPNAALRYAPPTATEEDGASGGLLGMMMPRAPGDGDLRGKADPGTVWVMRAGQPVEVAVVPGESDGSRTAILTGEIAEGDEVVLARIRNE</sequence>
<gene>
    <name evidence="7" type="ORF">GCM10011358_20970</name>
</gene>
<comment type="caution">
    <text evidence="7">The sequence shown here is derived from an EMBL/GenBank/DDBJ whole genome shotgun (WGS) entry which is preliminary data.</text>
</comment>
<dbReference type="NCBIfam" id="TIGR01730">
    <property type="entry name" value="RND_mfp"/>
    <property type="match status" value="1"/>
</dbReference>
<feature type="domain" description="Multidrug resistance protein MdtA-like barrel-sandwich hybrid" evidence="5">
    <location>
        <begin position="94"/>
        <end position="245"/>
    </location>
</feature>
<dbReference type="Pfam" id="PF25876">
    <property type="entry name" value="HH_MFP_RND"/>
    <property type="match status" value="1"/>
</dbReference>
<dbReference type="PANTHER" id="PTHR30469:SF33">
    <property type="entry name" value="SLR1207 PROTEIN"/>
    <property type="match status" value="1"/>
</dbReference>
<evidence type="ECO:0000259" key="5">
    <source>
        <dbReference type="Pfam" id="PF25917"/>
    </source>
</evidence>
<feature type="domain" description="CusB-like beta-barrel" evidence="6">
    <location>
        <begin position="259"/>
        <end position="331"/>
    </location>
</feature>
<keyword evidence="8" id="KW-1185">Reference proteome</keyword>
<dbReference type="Gene3D" id="2.40.50.100">
    <property type="match status" value="2"/>
</dbReference>
<dbReference type="Gene3D" id="2.40.30.170">
    <property type="match status" value="1"/>
</dbReference>
<evidence type="ECO:0000256" key="2">
    <source>
        <dbReference type="SAM" id="Coils"/>
    </source>
</evidence>
<keyword evidence="3" id="KW-0812">Transmembrane</keyword>
<dbReference type="EMBL" id="BMGI01000003">
    <property type="protein sequence ID" value="GGD37063.1"/>
    <property type="molecule type" value="Genomic_DNA"/>
</dbReference>
<evidence type="ECO:0000313" key="8">
    <source>
        <dbReference type="Proteomes" id="UP000617355"/>
    </source>
</evidence>
<dbReference type="PANTHER" id="PTHR30469">
    <property type="entry name" value="MULTIDRUG RESISTANCE PROTEIN MDTA"/>
    <property type="match status" value="1"/>
</dbReference>
<dbReference type="InterPro" id="IPR006143">
    <property type="entry name" value="RND_pump_MFP"/>
</dbReference>
<dbReference type="InterPro" id="IPR058792">
    <property type="entry name" value="Beta-barrel_RND_2"/>
</dbReference>
<accession>A0ABQ1QNL1</accession>
<dbReference type="SUPFAM" id="SSF111369">
    <property type="entry name" value="HlyD-like secretion proteins"/>
    <property type="match status" value="1"/>
</dbReference>
<feature type="transmembrane region" description="Helical" evidence="3">
    <location>
        <begin position="41"/>
        <end position="58"/>
    </location>
</feature>
<dbReference type="Proteomes" id="UP000617355">
    <property type="component" value="Unassembled WGS sequence"/>
</dbReference>
<keyword evidence="3" id="KW-1133">Transmembrane helix</keyword>
<comment type="similarity">
    <text evidence="1">Belongs to the membrane fusion protein (MFP) (TC 8.A.1) family.</text>
</comment>